<evidence type="ECO:0000256" key="5">
    <source>
        <dbReference type="ARBA" id="ARBA00022771"/>
    </source>
</evidence>
<dbReference type="GO" id="GO:0000976">
    <property type="term" value="F:transcription cis-regulatory region binding"/>
    <property type="evidence" value="ECO:0007669"/>
    <property type="project" value="TreeGrafter"/>
</dbReference>
<dbReference type="SMART" id="SM00249">
    <property type="entry name" value="PHD"/>
    <property type="match status" value="1"/>
</dbReference>
<dbReference type="GO" id="GO:0006325">
    <property type="term" value="P:chromatin organization"/>
    <property type="evidence" value="ECO:0007669"/>
    <property type="project" value="UniProtKB-UniRule"/>
</dbReference>
<comment type="domain">
    <text evidence="12">The PHD-type zinc finger mediates the binding to H3K4me3.</text>
</comment>
<comment type="caution">
    <text evidence="15">The sequence shown here is derived from an EMBL/GenBank/DDBJ whole genome shotgun (WGS) entry which is preliminary data.</text>
</comment>
<keyword evidence="16" id="KW-1185">Reference proteome</keyword>
<dbReference type="PANTHER" id="PTHR12321:SF98">
    <property type="entry name" value="PHD FINGER PROTEIN ALFIN-LIKE 5"/>
    <property type="match status" value="1"/>
</dbReference>
<evidence type="ECO:0000256" key="4">
    <source>
        <dbReference type="ARBA" id="ARBA00022723"/>
    </source>
</evidence>
<dbReference type="GO" id="GO:0005634">
    <property type="term" value="C:nucleus"/>
    <property type="evidence" value="ECO:0007669"/>
    <property type="project" value="UniProtKB-SubCell"/>
</dbReference>
<evidence type="ECO:0000259" key="14">
    <source>
        <dbReference type="PROSITE" id="PS50016"/>
    </source>
</evidence>
<comment type="function">
    <text evidence="1 12">Histone-binding component that specifically recognizes H3 tails trimethylated on 'Lys-4' (H3K4me3), which mark transcription start sites of virtually all active genes.</text>
</comment>
<dbReference type="InterPro" id="IPR013083">
    <property type="entry name" value="Znf_RING/FYVE/PHD"/>
</dbReference>
<dbReference type="PANTHER" id="PTHR12321">
    <property type="entry name" value="CPG BINDING PROTEIN"/>
    <property type="match status" value="1"/>
</dbReference>
<keyword evidence="4 12" id="KW-0479">Metal-binding</keyword>
<dbReference type="InterPro" id="IPR011011">
    <property type="entry name" value="Znf_FYVE_PHD"/>
</dbReference>
<proteinExistence type="inferred from homology"/>
<dbReference type="PROSITE" id="PS50016">
    <property type="entry name" value="ZF_PHD_2"/>
    <property type="match status" value="1"/>
</dbReference>
<keyword evidence="5 11" id="KW-0863">Zinc-finger</keyword>
<gene>
    <name evidence="15" type="ORF">C4D60_Mb08t16370</name>
</gene>
<dbReference type="InterPro" id="IPR045104">
    <property type="entry name" value="Alfin"/>
</dbReference>
<evidence type="ECO:0000256" key="3">
    <source>
        <dbReference type="ARBA" id="ARBA00010445"/>
    </source>
</evidence>
<name>A0A4S8K465_MUSBA</name>
<keyword evidence="6 12" id="KW-0862">Zinc</keyword>
<dbReference type="GO" id="GO:0008270">
    <property type="term" value="F:zinc ion binding"/>
    <property type="evidence" value="ECO:0007669"/>
    <property type="project" value="UniProtKB-KW"/>
</dbReference>
<sequence length="182" mass="20625">MKHRHVDFGDIPVSETDMSPTQLDMCPWALGNVAVVRQTLLLHLLLLFRKETPLSSDLPTICEVVSEMNLERVSGSKHSSNKSKSNSKLRASERQAEKSKSKHIKEEVEDHLNGNDNNDDEDKHLCASCGGNDSVGDYFWICCDACEKWYHGKCVRVTPAKAKHIKNYCCPRCSHSKRRRIS</sequence>
<evidence type="ECO:0000256" key="11">
    <source>
        <dbReference type="PROSITE-ProRule" id="PRU00146"/>
    </source>
</evidence>
<dbReference type="Proteomes" id="UP000317650">
    <property type="component" value="Chromosome 8"/>
</dbReference>
<dbReference type="EMBL" id="PYDT01000002">
    <property type="protein sequence ID" value="THU69626.1"/>
    <property type="molecule type" value="Genomic_DNA"/>
</dbReference>
<dbReference type="InterPro" id="IPR019786">
    <property type="entry name" value="Zinc_finger_PHD-type_CS"/>
</dbReference>
<reference evidence="15 16" key="1">
    <citation type="journal article" date="2019" name="Nat. Plants">
        <title>Genome sequencing of Musa balbisiana reveals subgenome evolution and function divergence in polyploid bananas.</title>
        <authorList>
            <person name="Yao X."/>
        </authorList>
    </citation>
    <scope>NUCLEOTIDE SEQUENCE [LARGE SCALE GENOMIC DNA]</scope>
    <source>
        <strain evidence="16">cv. DH-PKW</strain>
        <tissue evidence="15">Leaves</tissue>
    </source>
</reference>
<keyword evidence="8 12" id="KW-0805">Transcription regulation</keyword>
<dbReference type="InterPro" id="IPR001965">
    <property type="entry name" value="Znf_PHD"/>
</dbReference>
<dbReference type="GO" id="GO:0042393">
    <property type="term" value="F:histone binding"/>
    <property type="evidence" value="ECO:0007669"/>
    <property type="project" value="UniProtKB-UniRule"/>
</dbReference>
<evidence type="ECO:0000256" key="12">
    <source>
        <dbReference type="RuleBase" id="RU369089"/>
    </source>
</evidence>
<evidence type="ECO:0000256" key="1">
    <source>
        <dbReference type="ARBA" id="ARBA00002232"/>
    </source>
</evidence>
<dbReference type="GO" id="GO:0003712">
    <property type="term" value="F:transcription coregulator activity"/>
    <property type="evidence" value="ECO:0007669"/>
    <property type="project" value="TreeGrafter"/>
</dbReference>
<dbReference type="SUPFAM" id="SSF57903">
    <property type="entry name" value="FYVE/PHD zinc finger"/>
    <property type="match status" value="1"/>
</dbReference>
<dbReference type="STRING" id="52838.A0A4S8K465"/>
<evidence type="ECO:0000313" key="16">
    <source>
        <dbReference type="Proteomes" id="UP000317650"/>
    </source>
</evidence>
<comment type="similarity">
    <text evidence="3 12">Belongs to the Alfin family.</text>
</comment>
<protein>
    <recommendedName>
        <fullName evidence="12">PHD finger protein ALFIN-LIKE</fullName>
    </recommendedName>
</protein>
<feature type="domain" description="PHD-type" evidence="14">
    <location>
        <begin position="123"/>
        <end position="176"/>
    </location>
</feature>
<comment type="subcellular location">
    <subcellularLocation>
        <location evidence="2 12">Nucleus</location>
    </subcellularLocation>
</comment>
<keyword evidence="7 12" id="KW-0156">Chromatin regulator</keyword>
<accession>A0A4S8K465</accession>
<dbReference type="Pfam" id="PF00628">
    <property type="entry name" value="PHD"/>
    <property type="match status" value="1"/>
</dbReference>
<dbReference type="Gene3D" id="3.30.40.10">
    <property type="entry name" value="Zinc/RING finger domain, C3HC4 (zinc finger)"/>
    <property type="match status" value="1"/>
</dbReference>
<feature type="compositionally biased region" description="Basic and acidic residues" evidence="13">
    <location>
        <begin position="90"/>
        <end position="113"/>
    </location>
</feature>
<evidence type="ECO:0000256" key="13">
    <source>
        <dbReference type="SAM" id="MobiDB-lite"/>
    </source>
</evidence>
<dbReference type="FunFam" id="3.30.40.10:FF:000306">
    <property type="entry name" value="PHD finger alfin-like protein"/>
    <property type="match status" value="1"/>
</dbReference>
<evidence type="ECO:0000256" key="6">
    <source>
        <dbReference type="ARBA" id="ARBA00022833"/>
    </source>
</evidence>
<comment type="subunit">
    <text evidence="12">Interacts with H3K4me3 and to a lesser extent with H3K4me2.</text>
</comment>
<dbReference type="AlphaFoldDB" id="A0A4S8K465"/>
<dbReference type="GO" id="GO:0006355">
    <property type="term" value="P:regulation of DNA-templated transcription"/>
    <property type="evidence" value="ECO:0007669"/>
    <property type="project" value="UniProtKB-UniRule"/>
</dbReference>
<evidence type="ECO:0000256" key="2">
    <source>
        <dbReference type="ARBA" id="ARBA00004123"/>
    </source>
</evidence>
<keyword evidence="9 12" id="KW-0804">Transcription</keyword>
<evidence type="ECO:0000313" key="15">
    <source>
        <dbReference type="EMBL" id="THU69626.1"/>
    </source>
</evidence>
<evidence type="ECO:0000256" key="9">
    <source>
        <dbReference type="ARBA" id="ARBA00023163"/>
    </source>
</evidence>
<dbReference type="InterPro" id="IPR019787">
    <property type="entry name" value="Znf_PHD-finger"/>
</dbReference>
<evidence type="ECO:0000256" key="10">
    <source>
        <dbReference type="ARBA" id="ARBA00023242"/>
    </source>
</evidence>
<organism evidence="15 16">
    <name type="scientific">Musa balbisiana</name>
    <name type="common">Banana</name>
    <dbReference type="NCBI Taxonomy" id="52838"/>
    <lineage>
        <taxon>Eukaryota</taxon>
        <taxon>Viridiplantae</taxon>
        <taxon>Streptophyta</taxon>
        <taxon>Embryophyta</taxon>
        <taxon>Tracheophyta</taxon>
        <taxon>Spermatophyta</taxon>
        <taxon>Magnoliopsida</taxon>
        <taxon>Liliopsida</taxon>
        <taxon>Zingiberales</taxon>
        <taxon>Musaceae</taxon>
        <taxon>Musa</taxon>
    </lineage>
</organism>
<keyword evidence="10 12" id="KW-0539">Nucleus</keyword>
<evidence type="ECO:0000256" key="8">
    <source>
        <dbReference type="ARBA" id="ARBA00023015"/>
    </source>
</evidence>
<dbReference type="PROSITE" id="PS01359">
    <property type="entry name" value="ZF_PHD_1"/>
    <property type="match status" value="1"/>
</dbReference>
<evidence type="ECO:0000256" key="7">
    <source>
        <dbReference type="ARBA" id="ARBA00022853"/>
    </source>
</evidence>
<feature type="region of interest" description="Disordered" evidence="13">
    <location>
        <begin position="73"/>
        <end position="116"/>
    </location>
</feature>